<organism evidence="1 2">
    <name type="scientific">Peronosclerospora sorghi</name>
    <dbReference type="NCBI Taxonomy" id="230839"/>
    <lineage>
        <taxon>Eukaryota</taxon>
        <taxon>Sar</taxon>
        <taxon>Stramenopiles</taxon>
        <taxon>Oomycota</taxon>
        <taxon>Peronosporomycetes</taxon>
        <taxon>Peronosporales</taxon>
        <taxon>Peronosporaceae</taxon>
        <taxon>Peronosclerospora</taxon>
    </lineage>
</organism>
<name>A0ACC0WKH6_9STRA</name>
<proteinExistence type="predicted"/>
<comment type="caution">
    <text evidence="1">The sequence shown here is derived from an EMBL/GenBank/DDBJ whole genome shotgun (WGS) entry which is preliminary data.</text>
</comment>
<gene>
    <name evidence="1" type="ORF">PsorP6_011433</name>
</gene>
<keyword evidence="2" id="KW-1185">Reference proteome</keyword>
<dbReference type="Proteomes" id="UP001163321">
    <property type="component" value="Chromosome 12"/>
</dbReference>
<accession>A0ACC0WKH6</accession>
<reference evidence="1 2" key="1">
    <citation type="journal article" date="2022" name="bioRxiv">
        <title>The genome of the oomycete Peronosclerospora sorghi, a cosmopolitan pathogen of maize and sorghum, is inflated with dispersed pseudogenes.</title>
        <authorList>
            <person name="Fletcher K."/>
            <person name="Martin F."/>
            <person name="Isakeit T."/>
            <person name="Cavanaugh K."/>
            <person name="Magill C."/>
            <person name="Michelmore R."/>
        </authorList>
    </citation>
    <scope>NUCLEOTIDE SEQUENCE [LARGE SCALE GENOMIC DNA]</scope>
    <source>
        <strain evidence="1">P6</strain>
    </source>
</reference>
<evidence type="ECO:0000313" key="2">
    <source>
        <dbReference type="Proteomes" id="UP001163321"/>
    </source>
</evidence>
<sequence length="151" mass="17755">MRLHRAGSLFVFRTCFMVLLYKRAFFTFNEVQLLLGYNNSILHILIFFTFLILIFLNTTQISFSLNDTTGVCFECLLGIRHRILHKLDFRFGAWTARNSSRFFPCVPTSPCTRFAADRVKTHTFPMSDNLADLFTRFQVKKWLDSDKSRSF</sequence>
<evidence type="ECO:0000313" key="1">
    <source>
        <dbReference type="EMBL" id="KAI9918530.1"/>
    </source>
</evidence>
<protein>
    <submittedName>
        <fullName evidence="1">Uncharacterized protein</fullName>
    </submittedName>
</protein>
<dbReference type="EMBL" id="CM047591">
    <property type="protein sequence ID" value="KAI9918530.1"/>
    <property type="molecule type" value="Genomic_DNA"/>
</dbReference>